<proteinExistence type="predicted"/>
<evidence type="ECO:0000313" key="2">
    <source>
        <dbReference type="Proteomes" id="UP000002489"/>
    </source>
</evidence>
<dbReference type="AlphaFoldDB" id="A0A0D2XJV2"/>
<sequence>MSQRRISSHSRFAPLDLTGTLSRTAQLFIRHAKSIIYDERHQTVLSMPDMTARRRCSRMVPRLQNI</sequence>
<name>A0A0D2XJV2_FUSOF</name>
<reference evidence="1" key="2">
    <citation type="submission" date="2025-08" db="UniProtKB">
        <authorList>
            <consortium name="EnsemblFungi"/>
        </authorList>
    </citation>
    <scope>IDENTIFICATION</scope>
    <source>
        <strain evidence="1">4287 / CBS 123668 / FGSC 9935 / NRRL 34936</strain>
    </source>
</reference>
<protein>
    <submittedName>
        <fullName evidence="1">Uncharacterized protein</fullName>
    </submittedName>
</protein>
<organism evidence="1 2">
    <name type="scientific">Fusarium oxysporum (strain Fo5176)</name>
    <name type="common">Fusarium vascular wilt</name>
    <dbReference type="NCBI Taxonomy" id="660025"/>
    <lineage>
        <taxon>Eukaryota</taxon>
        <taxon>Fungi</taxon>
        <taxon>Dikarya</taxon>
        <taxon>Ascomycota</taxon>
        <taxon>Pezizomycotina</taxon>
        <taxon>Sordariomycetes</taxon>
        <taxon>Hypocreomycetidae</taxon>
        <taxon>Hypocreales</taxon>
        <taxon>Nectriaceae</taxon>
        <taxon>Fusarium</taxon>
        <taxon>Fusarium oxysporum species complex</taxon>
    </lineage>
</organism>
<reference evidence="2" key="1">
    <citation type="journal article" date="2012" name="Mol. Plant Microbe Interact.">
        <title>A highly conserved effector in Fusarium oxysporum is required for full virulence on Arabidopsis.</title>
        <authorList>
            <person name="Thatcher L.F."/>
            <person name="Gardiner D.M."/>
            <person name="Kazan K."/>
            <person name="Manners J."/>
        </authorList>
    </citation>
    <scope>NUCLEOTIDE SEQUENCE [LARGE SCALE GENOMIC DNA]</scope>
    <source>
        <strain evidence="2">Fo5176</strain>
    </source>
</reference>
<dbReference type="EnsemblFungi" id="FOXG_04218T0">
    <property type="protein sequence ID" value="FOXG_04218P0"/>
    <property type="gene ID" value="FOXG_04218"/>
</dbReference>
<dbReference type="Proteomes" id="UP000002489">
    <property type="component" value="Unassembled WGS sequence"/>
</dbReference>
<evidence type="ECO:0000313" key="1">
    <source>
        <dbReference type="EnsemblFungi" id="FOXG_04218P0"/>
    </source>
</evidence>
<accession>A0A0D2XJV2</accession>